<dbReference type="InParanoid" id="A0A151Z9S6"/>
<evidence type="ECO:0000256" key="1">
    <source>
        <dbReference type="SAM" id="MobiDB-lite"/>
    </source>
</evidence>
<keyword evidence="3" id="KW-1185">Reference proteome</keyword>
<evidence type="ECO:0000313" key="2">
    <source>
        <dbReference type="EMBL" id="KYQ90701.1"/>
    </source>
</evidence>
<dbReference type="Proteomes" id="UP000076078">
    <property type="component" value="Unassembled WGS sequence"/>
</dbReference>
<feature type="region of interest" description="Disordered" evidence="1">
    <location>
        <begin position="1"/>
        <end position="30"/>
    </location>
</feature>
<sequence length="72" mass="7215">MSIFASISAFGNPTKGINNSSVSGQSLTGSVQSSNSIADILATVDANAKIIALVPGTLTTNIDAKVNAKAHL</sequence>
<accession>A0A151Z9S6</accession>
<feature type="compositionally biased region" description="Polar residues" evidence="1">
    <location>
        <begin position="9"/>
        <end position="30"/>
    </location>
</feature>
<dbReference type="AlphaFoldDB" id="A0A151Z9S6"/>
<gene>
    <name evidence="2" type="ORF">DLAC_09335</name>
</gene>
<protein>
    <submittedName>
        <fullName evidence="2">Coiled-coil family protein</fullName>
    </submittedName>
</protein>
<dbReference type="EMBL" id="LODT01000037">
    <property type="protein sequence ID" value="KYQ90701.1"/>
    <property type="molecule type" value="Genomic_DNA"/>
</dbReference>
<reference evidence="2 3" key="1">
    <citation type="submission" date="2015-12" db="EMBL/GenBank/DDBJ databases">
        <title>Dictyostelia acquired genes for synthesis and detection of signals that induce cell-type specialization by lateral gene transfer from prokaryotes.</title>
        <authorList>
            <person name="Gloeckner G."/>
            <person name="Schaap P."/>
        </authorList>
    </citation>
    <scope>NUCLEOTIDE SEQUENCE [LARGE SCALE GENOMIC DNA]</scope>
    <source>
        <strain evidence="2 3">TK</strain>
    </source>
</reference>
<comment type="caution">
    <text evidence="2">The sequence shown here is derived from an EMBL/GenBank/DDBJ whole genome shotgun (WGS) entry which is preliminary data.</text>
</comment>
<organism evidence="2 3">
    <name type="scientific">Tieghemostelium lacteum</name>
    <name type="common">Slime mold</name>
    <name type="synonym">Dictyostelium lacteum</name>
    <dbReference type="NCBI Taxonomy" id="361077"/>
    <lineage>
        <taxon>Eukaryota</taxon>
        <taxon>Amoebozoa</taxon>
        <taxon>Evosea</taxon>
        <taxon>Eumycetozoa</taxon>
        <taxon>Dictyostelia</taxon>
        <taxon>Dictyosteliales</taxon>
        <taxon>Raperosteliaceae</taxon>
        <taxon>Tieghemostelium</taxon>
    </lineage>
</organism>
<evidence type="ECO:0000313" key="3">
    <source>
        <dbReference type="Proteomes" id="UP000076078"/>
    </source>
</evidence>
<name>A0A151Z9S6_TIELA</name>
<proteinExistence type="predicted"/>